<dbReference type="Proteomes" id="UP001444071">
    <property type="component" value="Unassembled WGS sequence"/>
</dbReference>
<accession>A0ABV0X057</accession>
<dbReference type="EMBL" id="JAHRIM010081233">
    <property type="protein sequence ID" value="MEQ2275267.1"/>
    <property type="molecule type" value="Genomic_DNA"/>
</dbReference>
<proteinExistence type="predicted"/>
<gene>
    <name evidence="2" type="ORF">XENORESO_002161</name>
</gene>
<sequence length="123" mass="13738">MASELPQNLLNKTSKGSVDQEPAAVCNKSRTQFRFRPNGPSSDGAQWTQNHVNRTLNGVLKAVWQLQPPPDSSHILAVLSFCLQHAEKNRGPRFCDLVRFKPLFWLISVYMNKPCAGCQGSVE</sequence>
<evidence type="ECO:0000313" key="2">
    <source>
        <dbReference type="EMBL" id="MEQ2275267.1"/>
    </source>
</evidence>
<evidence type="ECO:0000313" key="3">
    <source>
        <dbReference type="Proteomes" id="UP001444071"/>
    </source>
</evidence>
<feature type="region of interest" description="Disordered" evidence="1">
    <location>
        <begin position="1"/>
        <end position="24"/>
    </location>
</feature>
<comment type="caution">
    <text evidence="2">The sequence shown here is derived from an EMBL/GenBank/DDBJ whole genome shotgun (WGS) entry which is preliminary data.</text>
</comment>
<reference evidence="2 3" key="1">
    <citation type="submission" date="2021-06" db="EMBL/GenBank/DDBJ databases">
        <authorList>
            <person name="Palmer J.M."/>
        </authorList>
    </citation>
    <scope>NUCLEOTIDE SEQUENCE [LARGE SCALE GENOMIC DNA]</scope>
    <source>
        <strain evidence="2 3">XR_2019</strain>
        <tissue evidence="2">Muscle</tissue>
    </source>
</reference>
<feature type="compositionally biased region" description="Polar residues" evidence="1">
    <location>
        <begin position="1"/>
        <end position="17"/>
    </location>
</feature>
<evidence type="ECO:0000256" key="1">
    <source>
        <dbReference type="SAM" id="MobiDB-lite"/>
    </source>
</evidence>
<keyword evidence="3" id="KW-1185">Reference proteome</keyword>
<organism evidence="2 3">
    <name type="scientific">Xenotaenia resolanae</name>
    <dbReference type="NCBI Taxonomy" id="208358"/>
    <lineage>
        <taxon>Eukaryota</taxon>
        <taxon>Metazoa</taxon>
        <taxon>Chordata</taxon>
        <taxon>Craniata</taxon>
        <taxon>Vertebrata</taxon>
        <taxon>Euteleostomi</taxon>
        <taxon>Actinopterygii</taxon>
        <taxon>Neopterygii</taxon>
        <taxon>Teleostei</taxon>
        <taxon>Neoteleostei</taxon>
        <taxon>Acanthomorphata</taxon>
        <taxon>Ovalentaria</taxon>
        <taxon>Atherinomorphae</taxon>
        <taxon>Cyprinodontiformes</taxon>
        <taxon>Goodeidae</taxon>
        <taxon>Xenotaenia</taxon>
    </lineage>
</organism>
<name>A0ABV0X057_9TELE</name>
<protein>
    <submittedName>
        <fullName evidence="2">Uncharacterized protein</fullName>
    </submittedName>
</protein>